<keyword evidence="4 7" id="KW-0067">ATP-binding</keyword>
<dbReference type="SUPFAM" id="SSF48163">
    <property type="entry name" value="An anticodon-binding domain of class I aminoacyl-tRNA synthetases"/>
    <property type="match status" value="1"/>
</dbReference>
<protein>
    <submittedName>
        <fullName evidence="10">Glutamate--tRNA ligase family protein</fullName>
    </submittedName>
</protein>
<evidence type="ECO:0000313" key="10">
    <source>
        <dbReference type="EMBL" id="GAA5151529.1"/>
    </source>
</evidence>
<dbReference type="PROSITE" id="PS00178">
    <property type="entry name" value="AA_TRNA_LIGASE_I"/>
    <property type="match status" value="1"/>
</dbReference>
<evidence type="ECO:0000256" key="6">
    <source>
        <dbReference type="ARBA" id="ARBA00023146"/>
    </source>
</evidence>
<dbReference type="EMBL" id="BAABJP010000007">
    <property type="protein sequence ID" value="GAA5151529.1"/>
    <property type="molecule type" value="Genomic_DNA"/>
</dbReference>
<dbReference type="Proteomes" id="UP001428817">
    <property type="component" value="Unassembled WGS sequence"/>
</dbReference>
<keyword evidence="2 7" id="KW-0436">Ligase</keyword>
<dbReference type="InterPro" id="IPR001412">
    <property type="entry name" value="aa-tRNA-synth_I_CS"/>
</dbReference>
<keyword evidence="11" id="KW-1185">Reference proteome</keyword>
<evidence type="ECO:0000259" key="8">
    <source>
        <dbReference type="Pfam" id="PF00749"/>
    </source>
</evidence>
<keyword evidence="6 7" id="KW-0030">Aminoacyl-tRNA synthetase</keyword>
<evidence type="ECO:0000256" key="2">
    <source>
        <dbReference type="ARBA" id="ARBA00022598"/>
    </source>
</evidence>
<dbReference type="InterPro" id="IPR000924">
    <property type="entry name" value="Glu/Gln-tRNA-synth"/>
</dbReference>
<feature type="domain" description="Glutamyl/glutaminyl-tRNA synthetase class Ib catalytic" evidence="8">
    <location>
        <begin position="36"/>
        <end position="320"/>
    </location>
</feature>
<evidence type="ECO:0000256" key="4">
    <source>
        <dbReference type="ARBA" id="ARBA00022840"/>
    </source>
</evidence>
<evidence type="ECO:0000256" key="1">
    <source>
        <dbReference type="ARBA" id="ARBA00007894"/>
    </source>
</evidence>
<dbReference type="PANTHER" id="PTHR43311">
    <property type="entry name" value="GLUTAMATE--TRNA LIGASE"/>
    <property type="match status" value="1"/>
</dbReference>
<dbReference type="InterPro" id="IPR014729">
    <property type="entry name" value="Rossmann-like_a/b/a_fold"/>
</dbReference>
<dbReference type="PANTHER" id="PTHR43311:SF2">
    <property type="entry name" value="GLUTAMATE--TRNA LIGASE, MITOCHONDRIAL-RELATED"/>
    <property type="match status" value="1"/>
</dbReference>
<dbReference type="Gene3D" id="1.10.10.350">
    <property type="match status" value="1"/>
</dbReference>
<dbReference type="InterPro" id="IPR020751">
    <property type="entry name" value="aa-tRNA-synth_I_codon-bd_sub2"/>
</dbReference>
<gene>
    <name evidence="10" type="ORF">GCM10023321_18740</name>
</gene>
<dbReference type="InterPro" id="IPR049940">
    <property type="entry name" value="GluQ/Sye"/>
</dbReference>
<evidence type="ECO:0000256" key="5">
    <source>
        <dbReference type="ARBA" id="ARBA00022917"/>
    </source>
</evidence>
<dbReference type="Gene3D" id="3.40.50.620">
    <property type="entry name" value="HUPs"/>
    <property type="match status" value="1"/>
</dbReference>
<dbReference type="Pfam" id="PF00749">
    <property type="entry name" value="tRNA-synt_1c"/>
    <property type="match status" value="1"/>
</dbReference>
<dbReference type="RefSeq" id="WP_185066666.1">
    <property type="nucleotide sequence ID" value="NZ_BAABJP010000007.1"/>
</dbReference>
<dbReference type="GO" id="GO:0016874">
    <property type="term" value="F:ligase activity"/>
    <property type="evidence" value="ECO:0007669"/>
    <property type="project" value="UniProtKB-KW"/>
</dbReference>
<comment type="similarity">
    <text evidence="1">Belongs to the class-I aminoacyl-tRNA synthetase family. Glutamate--tRNA ligase type 1 subfamily.</text>
</comment>
<reference evidence="11" key="1">
    <citation type="journal article" date="2019" name="Int. J. Syst. Evol. Microbiol.">
        <title>The Global Catalogue of Microorganisms (GCM) 10K type strain sequencing project: providing services to taxonomists for standard genome sequencing and annotation.</title>
        <authorList>
            <consortium name="The Broad Institute Genomics Platform"/>
            <consortium name="The Broad Institute Genome Sequencing Center for Infectious Disease"/>
            <person name="Wu L."/>
            <person name="Ma J."/>
        </authorList>
    </citation>
    <scope>NUCLEOTIDE SEQUENCE [LARGE SCALE GENOMIC DNA]</scope>
    <source>
        <strain evidence="11">JCM 18303</strain>
    </source>
</reference>
<evidence type="ECO:0000256" key="3">
    <source>
        <dbReference type="ARBA" id="ARBA00022741"/>
    </source>
</evidence>
<feature type="domain" description="Aminoacyl-tRNA synthetase class I anticodon-binding" evidence="9">
    <location>
        <begin position="506"/>
        <end position="543"/>
    </location>
</feature>
<dbReference type="InterPro" id="IPR020058">
    <property type="entry name" value="Glu/Gln-tRNA-synth_Ib_cat-dom"/>
</dbReference>
<keyword evidence="5 7" id="KW-0648">Protein biosynthesis</keyword>
<sequence length="546" mass="60670">MLERSVVDSLFPADLPEPSHWEEHYPPRELPEGAYVTRFAPSPTGFVHIGGVYTAMVAKEVAHGSGGVYFVRVEDTDQARLVADAAEQFDRAFAYFGIGPDEGGDDPYGPYLQSARERIYLSYVRELMRQGRAYPCFCTREELEEITRRQRATKLPTGYYGSWARWRDADPAEVAAKLEAGEEYVVRFRSPGVEGRVGFDDAIRGHLEHEANRNDVVILKSSAQSPRLPTYHFAHAVDEHLMGVNLVLRGEEWISSVPLHLQLFEALGFPPPRYAHIAPLMKTEPGGVKRKLSKRKDPEASVDFYLDAGYPAAAVLYYLRGLANGRLAELPLEQALAEPIRLAEFGVAGPLVDMVKLADISADHIATLDGPTVLDAVSEWARQRDPELVEVLASERELAERAVDVERVGVENPRKDLVRWSDFRQLYGFFFGALFTPVTDPADERLGGLDVALVRKMAADFADNYSWSDDQPTWFNQIRELAARHGFAPNPKAYKKDPDAYPGMLRDAANVLRVALTGSPRSPDLHAVAGALGADEVARRVRALAG</sequence>
<accession>A0ABP9PSN4</accession>
<evidence type="ECO:0000313" key="11">
    <source>
        <dbReference type="Proteomes" id="UP001428817"/>
    </source>
</evidence>
<keyword evidence="3 7" id="KW-0547">Nucleotide-binding</keyword>
<comment type="caution">
    <text evidence="10">The sequence shown here is derived from an EMBL/GenBank/DDBJ whole genome shotgun (WGS) entry which is preliminary data.</text>
</comment>
<evidence type="ECO:0000256" key="7">
    <source>
        <dbReference type="RuleBase" id="RU363037"/>
    </source>
</evidence>
<dbReference type="Pfam" id="PF19269">
    <property type="entry name" value="Anticodon_2"/>
    <property type="match status" value="1"/>
</dbReference>
<dbReference type="InterPro" id="IPR045462">
    <property type="entry name" value="aa-tRNA-synth_I_cd-bd"/>
</dbReference>
<evidence type="ECO:0000259" key="9">
    <source>
        <dbReference type="Pfam" id="PF19269"/>
    </source>
</evidence>
<organism evidence="10 11">
    <name type="scientific">Pseudonocardia eucalypti</name>
    <dbReference type="NCBI Taxonomy" id="648755"/>
    <lineage>
        <taxon>Bacteria</taxon>
        <taxon>Bacillati</taxon>
        <taxon>Actinomycetota</taxon>
        <taxon>Actinomycetes</taxon>
        <taxon>Pseudonocardiales</taxon>
        <taxon>Pseudonocardiaceae</taxon>
        <taxon>Pseudonocardia</taxon>
    </lineage>
</organism>
<dbReference type="SUPFAM" id="SSF52374">
    <property type="entry name" value="Nucleotidylyl transferase"/>
    <property type="match status" value="1"/>
</dbReference>
<name>A0ABP9PSN4_9PSEU</name>
<proteinExistence type="inferred from homology"/>
<dbReference type="InterPro" id="IPR008925">
    <property type="entry name" value="aa_tRNA-synth_I_cd-bd_sf"/>
</dbReference>
<dbReference type="PRINTS" id="PR00987">
    <property type="entry name" value="TRNASYNTHGLU"/>
</dbReference>